<dbReference type="OrthoDB" id="2157530at2759"/>
<name>A0A6A6TAQ3_9PLEO</name>
<gene>
    <name evidence="2" type="ORF">K491DRAFT_353642</name>
</gene>
<accession>A0A6A6TAQ3</accession>
<dbReference type="InterPro" id="IPR010730">
    <property type="entry name" value="HET"/>
</dbReference>
<dbReference type="Pfam" id="PF06985">
    <property type="entry name" value="HET"/>
    <property type="match status" value="1"/>
</dbReference>
<protein>
    <submittedName>
        <fullName evidence="2">HET-domain-containing protein</fullName>
    </submittedName>
</protein>
<dbReference type="EMBL" id="MU004331">
    <property type="protein sequence ID" value="KAF2656886.1"/>
    <property type="molecule type" value="Genomic_DNA"/>
</dbReference>
<evidence type="ECO:0000313" key="2">
    <source>
        <dbReference type="EMBL" id="KAF2656886.1"/>
    </source>
</evidence>
<keyword evidence="3" id="KW-1185">Reference proteome</keyword>
<reference evidence="2" key="1">
    <citation type="journal article" date="2020" name="Stud. Mycol.">
        <title>101 Dothideomycetes genomes: a test case for predicting lifestyles and emergence of pathogens.</title>
        <authorList>
            <person name="Haridas S."/>
            <person name="Albert R."/>
            <person name="Binder M."/>
            <person name="Bloem J."/>
            <person name="Labutti K."/>
            <person name="Salamov A."/>
            <person name="Andreopoulos B."/>
            <person name="Baker S."/>
            <person name="Barry K."/>
            <person name="Bills G."/>
            <person name="Bluhm B."/>
            <person name="Cannon C."/>
            <person name="Castanera R."/>
            <person name="Culley D."/>
            <person name="Daum C."/>
            <person name="Ezra D."/>
            <person name="Gonzalez J."/>
            <person name="Henrissat B."/>
            <person name="Kuo A."/>
            <person name="Liang C."/>
            <person name="Lipzen A."/>
            <person name="Lutzoni F."/>
            <person name="Magnuson J."/>
            <person name="Mondo S."/>
            <person name="Nolan M."/>
            <person name="Ohm R."/>
            <person name="Pangilinan J."/>
            <person name="Park H.-J."/>
            <person name="Ramirez L."/>
            <person name="Alfaro M."/>
            <person name="Sun H."/>
            <person name="Tritt A."/>
            <person name="Yoshinaga Y."/>
            <person name="Zwiers L.-H."/>
            <person name="Turgeon B."/>
            <person name="Goodwin S."/>
            <person name="Spatafora J."/>
            <person name="Crous P."/>
            <person name="Grigoriev I."/>
        </authorList>
    </citation>
    <scope>NUCLEOTIDE SEQUENCE</scope>
    <source>
        <strain evidence="2">CBS 122681</strain>
    </source>
</reference>
<dbReference type="PANTHER" id="PTHR24148">
    <property type="entry name" value="ANKYRIN REPEAT DOMAIN-CONTAINING PROTEIN 39 HOMOLOG-RELATED"/>
    <property type="match status" value="1"/>
</dbReference>
<proteinExistence type="predicted"/>
<dbReference type="InterPro" id="IPR052895">
    <property type="entry name" value="HetReg/Transcr_Mod"/>
</dbReference>
<evidence type="ECO:0000313" key="3">
    <source>
        <dbReference type="Proteomes" id="UP000799324"/>
    </source>
</evidence>
<dbReference type="PANTHER" id="PTHR24148:SF79">
    <property type="entry name" value="HETEROKARYON INCOMPATIBILITY DOMAIN-CONTAINING PROTEIN"/>
    <property type="match status" value="1"/>
</dbReference>
<organism evidence="2 3">
    <name type="scientific">Lophiostoma macrostomum CBS 122681</name>
    <dbReference type="NCBI Taxonomy" id="1314788"/>
    <lineage>
        <taxon>Eukaryota</taxon>
        <taxon>Fungi</taxon>
        <taxon>Dikarya</taxon>
        <taxon>Ascomycota</taxon>
        <taxon>Pezizomycotina</taxon>
        <taxon>Dothideomycetes</taxon>
        <taxon>Pleosporomycetidae</taxon>
        <taxon>Pleosporales</taxon>
        <taxon>Lophiostomataceae</taxon>
        <taxon>Lophiostoma</taxon>
    </lineage>
</organism>
<feature type="domain" description="Heterokaryon incompatibility" evidence="1">
    <location>
        <begin position="46"/>
        <end position="186"/>
    </location>
</feature>
<dbReference type="AlphaFoldDB" id="A0A6A6TAQ3"/>
<evidence type="ECO:0000259" key="1">
    <source>
        <dbReference type="Pfam" id="PF06985"/>
    </source>
</evidence>
<sequence length="374" mass="43000">MLSFRYQSLQHNDSVRLLALHPSLHDSDPIRCTIQHARLSDTFLKFEAVSYTWGNAAQTQVIYFHNGTRELHVGHNCYNALRQLRHKHEDRLLWIDAICINQNNLQERARQVRIMSEIYSRAAKVLVILGASNANYGPLFEELAAADEELLRTGDCDREPPSEAVLRLLEDLFQHSWFKRVWVLQEVCSKSSVQFFCGSASFSYTSLEKLYFGYRGTVVTRIYWPIALRWIGSQPEEFSSTQLNLWHLLGKTREYLATDPKDRVFALQSLTGPERSVMDLLIDYAQSTEECFTEVAKFLLLVPGAVRPGHTICIFSGASSACALRELPDGRWALISGDCHIFMENSEFLEYGYVFLCDEYIACNQDKNEEFILR</sequence>
<dbReference type="Proteomes" id="UP000799324">
    <property type="component" value="Unassembled WGS sequence"/>
</dbReference>